<feature type="domain" description="DUF7137" evidence="3">
    <location>
        <begin position="76"/>
        <end position="203"/>
    </location>
</feature>
<sequence length="245" mass="26539">MATQSSSSRRTSAQTEEATNNDNTDENTEDDQGELPNDTNPADDENSETDQNDDNDDDEPTQSFDESYEETGLPQLITLTTPDLNTVPTPMFVIGEDVVIGWKYNKDTLRPPSKVSICGKFPKGSGKSINQAATCDWDIAVNISGTLRKYTWDTITVGAPGIAFSEDTGYSMYIYDSDSGPTNYTPGAGRVIPLQFVFNMYNSRYGLTNNGVPVGYNPVSSATNAAVHLWTVVGAIFLGAIGVLM</sequence>
<keyword evidence="2" id="KW-1133">Transmembrane helix</keyword>
<dbReference type="EMBL" id="JANBUM010000171">
    <property type="protein sequence ID" value="KAJ2782589.1"/>
    <property type="molecule type" value="Genomic_DNA"/>
</dbReference>
<evidence type="ECO:0000256" key="2">
    <source>
        <dbReference type="SAM" id="Phobius"/>
    </source>
</evidence>
<evidence type="ECO:0000256" key="1">
    <source>
        <dbReference type="SAM" id="MobiDB-lite"/>
    </source>
</evidence>
<protein>
    <recommendedName>
        <fullName evidence="3">DUF7137 domain-containing protein</fullName>
    </recommendedName>
</protein>
<feature type="compositionally biased region" description="Acidic residues" evidence="1">
    <location>
        <begin position="23"/>
        <end position="33"/>
    </location>
</feature>
<proteinExistence type="predicted"/>
<gene>
    <name evidence="4" type="ORF">GGI15_002871</name>
</gene>
<name>A0A9W8HAE6_9FUNG</name>
<keyword evidence="2" id="KW-0812">Transmembrane</keyword>
<feature type="compositionally biased region" description="Acidic residues" evidence="1">
    <location>
        <begin position="41"/>
        <end position="60"/>
    </location>
</feature>
<dbReference type="OrthoDB" id="2435509at2759"/>
<evidence type="ECO:0000313" key="4">
    <source>
        <dbReference type="EMBL" id="KAJ2782589.1"/>
    </source>
</evidence>
<keyword evidence="5" id="KW-1185">Reference proteome</keyword>
<accession>A0A9W8HAE6</accession>
<keyword evidence="2" id="KW-0472">Membrane</keyword>
<dbReference type="AlphaFoldDB" id="A0A9W8HAE6"/>
<feature type="compositionally biased region" description="Low complexity" evidence="1">
    <location>
        <begin position="1"/>
        <end position="22"/>
    </location>
</feature>
<reference evidence="4" key="1">
    <citation type="submission" date="2022-07" db="EMBL/GenBank/DDBJ databases">
        <title>Phylogenomic reconstructions and comparative analyses of Kickxellomycotina fungi.</title>
        <authorList>
            <person name="Reynolds N.K."/>
            <person name="Stajich J.E."/>
            <person name="Barry K."/>
            <person name="Grigoriev I.V."/>
            <person name="Crous P."/>
            <person name="Smith M.E."/>
        </authorList>
    </citation>
    <scope>NUCLEOTIDE SEQUENCE</scope>
    <source>
        <strain evidence="4">BCRC 34489</strain>
    </source>
</reference>
<dbReference type="InterPro" id="IPR055561">
    <property type="entry name" value="DUF7137"/>
</dbReference>
<evidence type="ECO:0000313" key="5">
    <source>
        <dbReference type="Proteomes" id="UP001140172"/>
    </source>
</evidence>
<comment type="caution">
    <text evidence="4">The sequence shown here is derived from an EMBL/GenBank/DDBJ whole genome shotgun (WGS) entry which is preliminary data.</text>
</comment>
<evidence type="ECO:0000259" key="3">
    <source>
        <dbReference type="Pfam" id="PF23585"/>
    </source>
</evidence>
<dbReference type="Pfam" id="PF23585">
    <property type="entry name" value="DUF7137"/>
    <property type="match status" value="1"/>
</dbReference>
<feature type="transmembrane region" description="Helical" evidence="2">
    <location>
        <begin position="225"/>
        <end position="244"/>
    </location>
</feature>
<feature type="region of interest" description="Disordered" evidence="1">
    <location>
        <begin position="1"/>
        <end position="75"/>
    </location>
</feature>
<organism evidence="4 5">
    <name type="scientific">Coemansia interrupta</name>
    <dbReference type="NCBI Taxonomy" id="1126814"/>
    <lineage>
        <taxon>Eukaryota</taxon>
        <taxon>Fungi</taxon>
        <taxon>Fungi incertae sedis</taxon>
        <taxon>Zoopagomycota</taxon>
        <taxon>Kickxellomycotina</taxon>
        <taxon>Kickxellomycetes</taxon>
        <taxon>Kickxellales</taxon>
        <taxon>Kickxellaceae</taxon>
        <taxon>Coemansia</taxon>
    </lineage>
</organism>
<dbReference type="Proteomes" id="UP001140172">
    <property type="component" value="Unassembled WGS sequence"/>
</dbReference>